<feature type="compositionally biased region" description="Basic and acidic residues" evidence="8">
    <location>
        <begin position="1"/>
        <end position="10"/>
    </location>
</feature>
<dbReference type="SUPFAM" id="SSF46894">
    <property type="entry name" value="C-terminal effector domain of the bipartite response regulators"/>
    <property type="match status" value="1"/>
</dbReference>
<evidence type="ECO:0000256" key="5">
    <source>
        <dbReference type="ARBA" id="ARBA00023163"/>
    </source>
</evidence>
<keyword evidence="4 7" id="KW-0238">DNA-binding</keyword>
<dbReference type="PROSITE" id="PS51755">
    <property type="entry name" value="OMPR_PHOB"/>
    <property type="match status" value="1"/>
</dbReference>
<evidence type="ECO:0000259" key="9">
    <source>
        <dbReference type="PROSITE" id="PS50110"/>
    </source>
</evidence>
<evidence type="ECO:0000259" key="10">
    <source>
        <dbReference type="PROSITE" id="PS51755"/>
    </source>
</evidence>
<keyword evidence="2" id="KW-0902">Two-component regulatory system</keyword>
<dbReference type="PROSITE" id="PS50110">
    <property type="entry name" value="RESPONSE_REGULATORY"/>
    <property type="match status" value="1"/>
</dbReference>
<proteinExistence type="predicted"/>
<organism evidence="11 12">
    <name type="scientific">Amycolatopsis rhizosphaerae</name>
    <dbReference type="NCBI Taxonomy" id="2053003"/>
    <lineage>
        <taxon>Bacteria</taxon>
        <taxon>Bacillati</taxon>
        <taxon>Actinomycetota</taxon>
        <taxon>Actinomycetes</taxon>
        <taxon>Pseudonocardiales</taxon>
        <taxon>Pseudonocardiaceae</taxon>
        <taxon>Amycolatopsis</taxon>
    </lineage>
</organism>
<dbReference type="AlphaFoldDB" id="A0A558A1L5"/>
<evidence type="ECO:0000256" key="7">
    <source>
        <dbReference type="PROSITE-ProRule" id="PRU01091"/>
    </source>
</evidence>
<keyword evidence="12" id="KW-1185">Reference proteome</keyword>
<dbReference type="GO" id="GO:0005829">
    <property type="term" value="C:cytosol"/>
    <property type="evidence" value="ECO:0007669"/>
    <property type="project" value="TreeGrafter"/>
</dbReference>
<keyword evidence="1 6" id="KW-0597">Phosphoprotein</keyword>
<name>A0A558A1L5_9PSEU</name>
<dbReference type="InterPro" id="IPR001789">
    <property type="entry name" value="Sig_transdc_resp-reg_receiver"/>
</dbReference>
<dbReference type="GO" id="GO:0000156">
    <property type="term" value="F:phosphorelay response regulator activity"/>
    <property type="evidence" value="ECO:0007669"/>
    <property type="project" value="TreeGrafter"/>
</dbReference>
<dbReference type="Gene3D" id="6.10.250.690">
    <property type="match status" value="1"/>
</dbReference>
<dbReference type="PANTHER" id="PTHR48111">
    <property type="entry name" value="REGULATOR OF RPOS"/>
    <property type="match status" value="1"/>
</dbReference>
<dbReference type="InterPro" id="IPR039420">
    <property type="entry name" value="WalR-like"/>
</dbReference>
<evidence type="ECO:0000313" key="11">
    <source>
        <dbReference type="EMBL" id="TVT18149.1"/>
    </source>
</evidence>
<dbReference type="Gene3D" id="3.40.50.2300">
    <property type="match status" value="1"/>
</dbReference>
<comment type="caution">
    <text evidence="11">The sequence shown here is derived from an EMBL/GenBank/DDBJ whole genome shotgun (WGS) entry which is preliminary data.</text>
</comment>
<feature type="region of interest" description="Disordered" evidence="8">
    <location>
        <begin position="1"/>
        <end position="23"/>
    </location>
</feature>
<dbReference type="OrthoDB" id="5242643at2"/>
<keyword evidence="5" id="KW-0804">Transcription</keyword>
<evidence type="ECO:0000256" key="3">
    <source>
        <dbReference type="ARBA" id="ARBA00023015"/>
    </source>
</evidence>
<dbReference type="InterPro" id="IPR036388">
    <property type="entry name" value="WH-like_DNA-bd_sf"/>
</dbReference>
<dbReference type="RefSeq" id="WP_144593250.1">
    <property type="nucleotide sequence ID" value="NZ_VJWX01000696.1"/>
</dbReference>
<evidence type="ECO:0000313" key="12">
    <source>
        <dbReference type="Proteomes" id="UP000320011"/>
    </source>
</evidence>
<dbReference type="InterPro" id="IPR011006">
    <property type="entry name" value="CheY-like_superfamily"/>
</dbReference>
<feature type="domain" description="OmpR/PhoB-type" evidence="10">
    <location>
        <begin position="145"/>
        <end position="240"/>
    </location>
</feature>
<dbReference type="Pfam" id="PF00486">
    <property type="entry name" value="Trans_reg_C"/>
    <property type="match status" value="1"/>
</dbReference>
<evidence type="ECO:0000256" key="1">
    <source>
        <dbReference type="ARBA" id="ARBA00022553"/>
    </source>
</evidence>
<dbReference type="GO" id="GO:0006355">
    <property type="term" value="P:regulation of DNA-templated transcription"/>
    <property type="evidence" value="ECO:0007669"/>
    <property type="project" value="InterPro"/>
</dbReference>
<keyword evidence="3" id="KW-0805">Transcription regulation</keyword>
<dbReference type="Proteomes" id="UP000320011">
    <property type="component" value="Unassembled WGS sequence"/>
</dbReference>
<feature type="DNA-binding region" description="OmpR/PhoB-type" evidence="7">
    <location>
        <begin position="145"/>
        <end position="240"/>
    </location>
</feature>
<reference evidence="11 12" key="2">
    <citation type="submission" date="2019-08" db="EMBL/GenBank/DDBJ databases">
        <title>Amycolatopsis acidicola sp. nov., isolated from peat swamp forest soil.</title>
        <authorList>
            <person name="Srisuk N."/>
        </authorList>
    </citation>
    <scope>NUCLEOTIDE SEQUENCE [LARGE SCALE GENOMIC DNA]</scope>
    <source>
        <strain evidence="11 12">TBRC 6029</strain>
    </source>
</reference>
<reference evidence="11 12" key="1">
    <citation type="submission" date="2019-07" db="EMBL/GenBank/DDBJ databases">
        <authorList>
            <person name="Duangmal K."/>
            <person name="Teo W.F.A."/>
        </authorList>
    </citation>
    <scope>NUCLEOTIDE SEQUENCE [LARGE SCALE GENOMIC DNA]</scope>
    <source>
        <strain evidence="11 12">TBRC 6029</strain>
    </source>
</reference>
<evidence type="ECO:0000256" key="6">
    <source>
        <dbReference type="PROSITE-ProRule" id="PRU00169"/>
    </source>
</evidence>
<evidence type="ECO:0000256" key="2">
    <source>
        <dbReference type="ARBA" id="ARBA00023012"/>
    </source>
</evidence>
<dbReference type="SMART" id="SM00448">
    <property type="entry name" value="REC"/>
    <property type="match status" value="1"/>
</dbReference>
<gene>
    <name evidence="11" type="ORF">FNH05_35675</name>
</gene>
<dbReference type="InterPro" id="IPR001867">
    <property type="entry name" value="OmpR/PhoB-type_DNA-bd"/>
</dbReference>
<evidence type="ECO:0000256" key="8">
    <source>
        <dbReference type="SAM" id="MobiDB-lite"/>
    </source>
</evidence>
<dbReference type="EMBL" id="VJWX01000696">
    <property type="protein sequence ID" value="TVT18149.1"/>
    <property type="molecule type" value="Genomic_DNA"/>
</dbReference>
<dbReference type="GO" id="GO:0000976">
    <property type="term" value="F:transcription cis-regulatory region binding"/>
    <property type="evidence" value="ECO:0007669"/>
    <property type="project" value="TreeGrafter"/>
</dbReference>
<accession>A0A558A1L5</accession>
<dbReference type="SUPFAM" id="SSF52172">
    <property type="entry name" value="CheY-like"/>
    <property type="match status" value="1"/>
</dbReference>
<dbReference type="SMART" id="SM00862">
    <property type="entry name" value="Trans_reg_C"/>
    <property type="match status" value="1"/>
</dbReference>
<dbReference type="PANTHER" id="PTHR48111:SF1">
    <property type="entry name" value="TWO-COMPONENT RESPONSE REGULATOR ORR33"/>
    <property type="match status" value="1"/>
</dbReference>
<feature type="modified residue" description="4-aspartylphosphate" evidence="6">
    <location>
        <position position="70"/>
    </location>
</feature>
<feature type="domain" description="Response regulatory" evidence="9">
    <location>
        <begin position="24"/>
        <end position="134"/>
    </location>
</feature>
<sequence>MPVSPDREAKAAGAEGDAPAPRPELLLVEDDDAIAEPLAEGLSYAGFGVRRVSSGNEALRAPPADLVLLDLGLPDVDGNEVCRRLRAKSPAPVIVVTARGEELDRVLLLELGADDYVVKPFGFRELVARIHAVLRRSGREAAAPREELSVGALRIDPRARRVWLGERELELTGKEFDLLSYLAAEPGTVRRREDIIAEVWDENWWGPTKTLDVHIAGLRRKLGDPGWISTLRGVGYRLNEPA</sequence>
<dbReference type="Pfam" id="PF00072">
    <property type="entry name" value="Response_reg"/>
    <property type="match status" value="1"/>
</dbReference>
<dbReference type="GO" id="GO:0032993">
    <property type="term" value="C:protein-DNA complex"/>
    <property type="evidence" value="ECO:0007669"/>
    <property type="project" value="TreeGrafter"/>
</dbReference>
<evidence type="ECO:0000256" key="4">
    <source>
        <dbReference type="ARBA" id="ARBA00023125"/>
    </source>
</evidence>
<dbReference type="InterPro" id="IPR016032">
    <property type="entry name" value="Sig_transdc_resp-reg_C-effctor"/>
</dbReference>
<dbReference type="CDD" id="cd00383">
    <property type="entry name" value="trans_reg_C"/>
    <property type="match status" value="1"/>
</dbReference>
<protein>
    <submittedName>
        <fullName evidence="11">Response regulator transcription factor</fullName>
    </submittedName>
</protein>
<dbReference type="Gene3D" id="1.10.10.10">
    <property type="entry name" value="Winged helix-like DNA-binding domain superfamily/Winged helix DNA-binding domain"/>
    <property type="match status" value="1"/>
</dbReference>